<keyword evidence="7 8" id="KW-0998">Cell outer membrane</keyword>
<dbReference type="Gene3D" id="2.170.130.10">
    <property type="entry name" value="TonB-dependent receptor, plug domain"/>
    <property type="match status" value="1"/>
</dbReference>
<keyword evidence="14" id="KW-1185">Reference proteome</keyword>
<gene>
    <name evidence="13" type="ORF">EAH76_12235</name>
</gene>
<evidence type="ECO:0000256" key="7">
    <source>
        <dbReference type="ARBA" id="ARBA00023237"/>
    </source>
</evidence>
<feature type="chain" id="PRO_5021257698" evidence="10">
    <location>
        <begin position="25"/>
        <end position="936"/>
    </location>
</feature>
<organism evidence="13 14">
    <name type="scientific">Sphingomonas glacialis</name>
    <dbReference type="NCBI Taxonomy" id="658225"/>
    <lineage>
        <taxon>Bacteria</taxon>
        <taxon>Pseudomonadati</taxon>
        <taxon>Pseudomonadota</taxon>
        <taxon>Alphaproteobacteria</taxon>
        <taxon>Sphingomonadales</taxon>
        <taxon>Sphingomonadaceae</taxon>
        <taxon>Sphingomonas</taxon>
    </lineage>
</organism>
<dbReference type="AlphaFoldDB" id="A0A502FTD4"/>
<dbReference type="Proteomes" id="UP000319931">
    <property type="component" value="Unassembled WGS sequence"/>
</dbReference>
<evidence type="ECO:0000256" key="5">
    <source>
        <dbReference type="ARBA" id="ARBA00023077"/>
    </source>
</evidence>
<dbReference type="InterPro" id="IPR000531">
    <property type="entry name" value="Beta-barrel_TonB"/>
</dbReference>
<keyword evidence="3 8" id="KW-1134">Transmembrane beta strand</keyword>
<accession>A0A502FTD4</accession>
<evidence type="ECO:0000259" key="12">
    <source>
        <dbReference type="Pfam" id="PF07715"/>
    </source>
</evidence>
<evidence type="ECO:0000313" key="14">
    <source>
        <dbReference type="Proteomes" id="UP000319931"/>
    </source>
</evidence>
<dbReference type="Gene3D" id="2.40.170.20">
    <property type="entry name" value="TonB-dependent receptor, beta-barrel domain"/>
    <property type="match status" value="1"/>
</dbReference>
<protein>
    <submittedName>
        <fullName evidence="13">TonB-dependent receptor</fullName>
    </submittedName>
</protein>
<dbReference type="Pfam" id="PF07715">
    <property type="entry name" value="Plug"/>
    <property type="match status" value="1"/>
</dbReference>
<evidence type="ECO:0000256" key="8">
    <source>
        <dbReference type="PROSITE-ProRule" id="PRU01360"/>
    </source>
</evidence>
<evidence type="ECO:0000256" key="3">
    <source>
        <dbReference type="ARBA" id="ARBA00022452"/>
    </source>
</evidence>
<dbReference type="InterPro" id="IPR037066">
    <property type="entry name" value="Plug_dom_sf"/>
</dbReference>
<dbReference type="GO" id="GO:0009279">
    <property type="term" value="C:cell outer membrane"/>
    <property type="evidence" value="ECO:0007669"/>
    <property type="project" value="UniProtKB-SubCell"/>
</dbReference>
<evidence type="ECO:0000256" key="6">
    <source>
        <dbReference type="ARBA" id="ARBA00023136"/>
    </source>
</evidence>
<keyword evidence="10" id="KW-0732">Signal</keyword>
<dbReference type="InterPro" id="IPR012910">
    <property type="entry name" value="Plug_dom"/>
</dbReference>
<keyword evidence="5 9" id="KW-0798">TonB box</keyword>
<evidence type="ECO:0000256" key="10">
    <source>
        <dbReference type="SAM" id="SignalP"/>
    </source>
</evidence>
<reference evidence="13 14" key="1">
    <citation type="journal article" date="2019" name="Environ. Microbiol.">
        <title>Species interactions and distinct microbial communities in high Arctic permafrost affected cryosols are associated with the CH4 and CO2 gas fluxes.</title>
        <authorList>
            <person name="Altshuler I."/>
            <person name="Hamel J."/>
            <person name="Turney S."/>
            <person name="Magnuson E."/>
            <person name="Levesque R."/>
            <person name="Greer C."/>
            <person name="Whyte L.G."/>
        </authorList>
    </citation>
    <scope>NUCLEOTIDE SEQUENCE [LARGE SCALE GENOMIC DNA]</scope>
    <source>
        <strain evidence="13 14">E6.1</strain>
    </source>
</reference>
<dbReference type="EMBL" id="RCZC01000003">
    <property type="protein sequence ID" value="TPG52649.1"/>
    <property type="molecule type" value="Genomic_DNA"/>
</dbReference>
<evidence type="ECO:0000313" key="13">
    <source>
        <dbReference type="EMBL" id="TPG52649.1"/>
    </source>
</evidence>
<dbReference type="InterPro" id="IPR039426">
    <property type="entry name" value="TonB-dep_rcpt-like"/>
</dbReference>
<evidence type="ECO:0000256" key="4">
    <source>
        <dbReference type="ARBA" id="ARBA00022692"/>
    </source>
</evidence>
<dbReference type="PANTHER" id="PTHR47234:SF2">
    <property type="entry name" value="TONB-DEPENDENT RECEPTOR"/>
    <property type="match status" value="1"/>
</dbReference>
<name>A0A502FTD4_9SPHN</name>
<dbReference type="PANTHER" id="PTHR47234">
    <property type="match status" value="1"/>
</dbReference>
<evidence type="ECO:0000256" key="1">
    <source>
        <dbReference type="ARBA" id="ARBA00004571"/>
    </source>
</evidence>
<evidence type="ECO:0000259" key="11">
    <source>
        <dbReference type="Pfam" id="PF00593"/>
    </source>
</evidence>
<sequence length="936" mass="99614">MRTKSVARLLTTTLAVIFPGTLLAQTSAADATTEPTAADTAPADIVVTGSRIARPDLQQSSPISVISAKELALTGQINIEGVLKDLPQLIPSTTGASNNPGGGVATADLRGLGATRTLVLVDGRRYVSYDSTQVVDLNTIPTGLIERVDIVSGGRSAVYGSDAISGVVNFVMKKDFSGIEANANYRITGQGDGGTANAHLLVGQNFDSGRGNVTLYLDYTKRDAILQNDRGYSRQALVDDGSGGLIAGGSGSIEGTRFAIGGVSRKFGTDGSYSAYNSQTDAYNYAPYNYLQVPQERYLVSSQAHYDVSDHLTLYAEGQYIHNTVKNQLAPTPFTGSVQIDNDSSFLSASSQALLKAADTDRDGYTTATVYRRLSEVGNRISNVDNKAYRGVFGAKGEISGDWKYDAYFSYSHTQQIETQSGNVSRSRVLQGLKTTYDSSGNLVCSDPSNGCVPVNIYGAGNISSAAAKFISIDTRNVSDITEKVASASITNGNLFNLGAGPAGLAIGTEYRDEYGSYNPDAALSSGDVVGFNGSQGLAGGYNVKEVYGELEVPLLADKPLIHSLTANGAYRYSYYSTAAKSVSTYSGGLVWSPIRDISLRGQYSRAVRAPTVSNLYSGTSQDFPTATDPCTLAVAKTNANLRANCIATGVAASALGTAYDGGSTQIDSITGGNPNLREETADTYTVGAVFQPRFLKRISLTVDYYRIKIANYISTAGTSNLIRACYGDAANGYTSYNSSYCAQLPRDANSYAITGAVNLLSNTGGVTTRGIDFEARYSVPLSIGAPNTNLSFRLSGTRLIAFDYNPVAAISGLNVDCAGKFGVTCGNPYAKWRLSARTTLTTGPVTLSVLYRYLSPVDDDDPTTDYSVEHIKAYHYFDTTLSIDVAKRFTWTLGVNNMFDRSPPILGDNQEQGNTYPSTYDPYGRTFFSGVTLKF</sequence>
<evidence type="ECO:0000256" key="9">
    <source>
        <dbReference type="RuleBase" id="RU003357"/>
    </source>
</evidence>
<keyword evidence="6 8" id="KW-0472">Membrane</keyword>
<comment type="caution">
    <text evidence="13">The sequence shown here is derived from an EMBL/GenBank/DDBJ whole genome shotgun (WGS) entry which is preliminary data.</text>
</comment>
<dbReference type="InterPro" id="IPR036942">
    <property type="entry name" value="Beta-barrel_TonB_sf"/>
</dbReference>
<feature type="domain" description="TonB-dependent receptor plug" evidence="12">
    <location>
        <begin position="59"/>
        <end position="167"/>
    </location>
</feature>
<keyword evidence="2 8" id="KW-0813">Transport</keyword>
<keyword evidence="13" id="KW-0675">Receptor</keyword>
<dbReference type="CDD" id="cd01347">
    <property type="entry name" value="ligand_gated_channel"/>
    <property type="match status" value="1"/>
</dbReference>
<dbReference type="Pfam" id="PF00593">
    <property type="entry name" value="TonB_dep_Rec_b-barrel"/>
    <property type="match status" value="1"/>
</dbReference>
<comment type="subcellular location">
    <subcellularLocation>
        <location evidence="1 8">Cell outer membrane</location>
        <topology evidence="1 8">Multi-pass membrane protein</topology>
    </subcellularLocation>
</comment>
<keyword evidence="4 8" id="KW-0812">Transmembrane</keyword>
<dbReference type="OrthoDB" id="7051241at2"/>
<feature type="signal peptide" evidence="10">
    <location>
        <begin position="1"/>
        <end position="24"/>
    </location>
</feature>
<proteinExistence type="inferred from homology"/>
<dbReference type="SUPFAM" id="SSF56935">
    <property type="entry name" value="Porins"/>
    <property type="match status" value="1"/>
</dbReference>
<comment type="similarity">
    <text evidence="8 9">Belongs to the TonB-dependent receptor family.</text>
</comment>
<evidence type="ECO:0000256" key="2">
    <source>
        <dbReference type="ARBA" id="ARBA00022448"/>
    </source>
</evidence>
<dbReference type="PROSITE" id="PS52016">
    <property type="entry name" value="TONB_DEPENDENT_REC_3"/>
    <property type="match status" value="1"/>
</dbReference>
<feature type="domain" description="TonB-dependent receptor-like beta-barrel" evidence="11">
    <location>
        <begin position="341"/>
        <end position="898"/>
    </location>
</feature>